<evidence type="ECO:0000259" key="8">
    <source>
        <dbReference type="PROSITE" id="PS50850"/>
    </source>
</evidence>
<dbReference type="PROSITE" id="PS50850">
    <property type="entry name" value="MFS"/>
    <property type="match status" value="1"/>
</dbReference>
<feature type="transmembrane region" description="Helical" evidence="7">
    <location>
        <begin position="75"/>
        <end position="103"/>
    </location>
</feature>
<feature type="transmembrane region" description="Helical" evidence="7">
    <location>
        <begin position="235"/>
        <end position="254"/>
    </location>
</feature>
<dbReference type="PANTHER" id="PTHR23501">
    <property type="entry name" value="MAJOR FACILITATOR SUPERFAMILY"/>
    <property type="match status" value="1"/>
</dbReference>
<dbReference type="Gene3D" id="1.20.1720.10">
    <property type="entry name" value="Multidrug resistance protein D"/>
    <property type="match status" value="1"/>
</dbReference>
<dbReference type="Pfam" id="PF07690">
    <property type="entry name" value="MFS_1"/>
    <property type="match status" value="1"/>
</dbReference>
<proteinExistence type="inferred from homology"/>
<keyword evidence="10" id="KW-1185">Reference proteome</keyword>
<dbReference type="SUPFAM" id="SSF103473">
    <property type="entry name" value="MFS general substrate transporter"/>
    <property type="match status" value="1"/>
</dbReference>
<feature type="transmembrane region" description="Helical" evidence="7">
    <location>
        <begin position="382"/>
        <end position="403"/>
    </location>
</feature>
<evidence type="ECO:0000256" key="5">
    <source>
        <dbReference type="ARBA" id="ARBA00023136"/>
    </source>
</evidence>
<feature type="transmembrane region" description="Helical" evidence="7">
    <location>
        <begin position="145"/>
        <end position="164"/>
    </location>
</feature>
<dbReference type="EMBL" id="VCAU01000041">
    <property type="protein sequence ID" value="KAF9888974.1"/>
    <property type="molecule type" value="Genomic_DNA"/>
</dbReference>
<comment type="subcellular location">
    <subcellularLocation>
        <location evidence="1">Membrane</location>
        <topology evidence="1">Multi-pass membrane protein</topology>
    </subcellularLocation>
</comment>
<accession>A0AAD4GSY3</accession>
<evidence type="ECO:0000313" key="9">
    <source>
        <dbReference type="EMBL" id="KAF9888974.1"/>
    </source>
</evidence>
<keyword evidence="3 7" id="KW-0812">Transmembrane</keyword>
<dbReference type="InterPro" id="IPR011701">
    <property type="entry name" value="MFS"/>
</dbReference>
<evidence type="ECO:0000256" key="7">
    <source>
        <dbReference type="SAM" id="Phobius"/>
    </source>
</evidence>
<dbReference type="PANTHER" id="PTHR23501:SF193">
    <property type="entry name" value="MULTIDRUG TRANSPORTER, PUTATIVE (AFU_ORTHOLOGUE AFUA_8G00940)-RELATED"/>
    <property type="match status" value="1"/>
</dbReference>
<reference evidence="9" key="1">
    <citation type="journal article" date="2019" name="Beilstein J. Org. Chem.">
        <title>Nanangenines: drimane sesquiterpenoids as the dominant metabolite cohort of a novel Australian fungus, Aspergillus nanangensis.</title>
        <authorList>
            <person name="Lacey H.J."/>
            <person name="Gilchrist C.L.M."/>
            <person name="Crombie A."/>
            <person name="Kalaitzis J.A."/>
            <person name="Vuong D."/>
            <person name="Rutledge P.J."/>
            <person name="Turner P."/>
            <person name="Pitt J.I."/>
            <person name="Lacey E."/>
            <person name="Chooi Y.H."/>
            <person name="Piggott A.M."/>
        </authorList>
    </citation>
    <scope>NUCLEOTIDE SEQUENCE</scope>
    <source>
        <strain evidence="9">MST-FP2251</strain>
    </source>
</reference>
<dbReference type="Gene3D" id="1.20.1250.20">
    <property type="entry name" value="MFS general substrate transporter like domains"/>
    <property type="match status" value="1"/>
</dbReference>
<gene>
    <name evidence="9" type="ORF">FE257_008144</name>
</gene>
<dbReference type="InterPro" id="IPR020846">
    <property type="entry name" value="MFS_dom"/>
</dbReference>
<evidence type="ECO:0000256" key="3">
    <source>
        <dbReference type="ARBA" id="ARBA00022692"/>
    </source>
</evidence>
<feature type="compositionally biased region" description="Basic and acidic residues" evidence="6">
    <location>
        <begin position="50"/>
        <end position="65"/>
    </location>
</feature>
<feature type="transmembrane region" description="Helical" evidence="7">
    <location>
        <begin position="115"/>
        <end position="133"/>
    </location>
</feature>
<feature type="transmembrane region" description="Helical" evidence="7">
    <location>
        <begin position="345"/>
        <end position="370"/>
    </location>
</feature>
<dbReference type="InterPro" id="IPR036259">
    <property type="entry name" value="MFS_trans_sf"/>
</dbReference>
<dbReference type="GO" id="GO:0022857">
    <property type="term" value="F:transmembrane transporter activity"/>
    <property type="evidence" value="ECO:0007669"/>
    <property type="project" value="InterPro"/>
</dbReference>
<feature type="region of interest" description="Disordered" evidence="6">
    <location>
        <begin position="32"/>
        <end position="65"/>
    </location>
</feature>
<dbReference type="AlphaFoldDB" id="A0AAD4GSY3"/>
<comment type="caution">
    <text evidence="9">The sequence shown here is derived from an EMBL/GenBank/DDBJ whole genome shotgun (WGS) entry which is preliminary data.</text>
</comment>
<evidence type="ECO:0000256" key="2">
    <source>
        <dbReference type="ARBA" id="ARBA00007520"/>
    </source>
</evidence>
<evidence type="ECO:0000256" key="4">
    <source>
        <dbReference type="ARBA" id="ARBA00022989"/>
    </source>
</evidence>
<feature type="domain" description="Major facilitator superfamily (MFS) profile" evidence="8">
    <location>
        <begin position="80"/>
        <end position="570"/>
    </location>
</feature>
<evidence type="ECO:0000313" key="10">
    <source>
        <dbReference type="Proteomes" id="UP001194746"/>
    </source>
</evidence>
<evidence type="ECO:0000256" key="6">
    <source>
        <dbReference type="SAM" id="MobiDB-lite"/>
    </source>
</evidence>
<feature type="transmembrane region" description="Helical" evidence="7">
    <location>
        <begin position="548"/>
        <end position="567"/>
    </location>
</feature>
<organism evidence="9 10">
    <name type="scientific">Aspergillus nanangensis</name>
    <dbReference type="NCBI Taxonomy" id="2582783"/>
    <lineage>
        <taxon>Eukaryota</taxon>
        <taxon>Fungi</taxon>
        <taxon>Dikarya</taxon>
        <taxon>Ascomycota</taxon>
        <taxon>Pezizomycotina</taxon>
        <taxon>Eurotiomycetes</taxon>
        <taxon>Eurotiomycetidae</taxon>
        <taxon>Eurotiales</taxon>
        <taxon>Aspergillaceae</taxon>
        <taxon>Aspergillus</taxon>
        <taxon>Aspergillus subgen. Circumdati</taxon>
    </lineage>
</organism>
<reference evidence="9" key="2">
    <citation type="submission" date="2020-02" db="EMBL/GenBank/DDBJ databases">
        <authorList>
            <person name="Gilchrist C.L.M."/>
            <person name="Chooi Y.-H."/>
        </authorList>
    </citation>
    <scope>NUCLEOTIDE SEQUENCE</scope>
    <source>
        <strain evidence="9">MST-FP2251</strain>
    </source>
</reference>
<name>A0AAD4GSY3_ASPNN</name>
<feature type="transmembrane region" description="Helical" evidence="7">
    <location>
        <begin position="170"/>
        <end position="191"/>
    </location>
</feature>
<dbReference type="GO" id="GO:0005886">
    <property type="term" value="C:plasma membrane"/>
    <property type="evidence" value="ECO:0007669"/>
    <property type="project" value="TreeGrafter"/>
</dbReference>
<sequence>MPQMTEVDLGQWEFPAAPWESDPALYLLPSVDSSRPGGASTPSISSIYDEESHSDTESESGRPFEDVGSQHLTGLLLNALVAGLTMAAFLLMIDSTILVTAIPTITTYFNSLADVGWYGSSYLLATCTLQMLFGKVYMFYNSKIVFLSAFLIFEAGSLICAVAQSSPMFIGGRVVSGVGGAGILNGAFTIMAAAAPLQDRPKLIGIILGVASTGVALGPLIGGALTQNASWRWCFYINLPAGAITVISLGLIRIPDARVSRNEGPVAIPEQIKRLDLPGCALFASSVISLLLALDWGGVTYAWNSATIICLFWTAGITLVLFLAWERHMGDTAMLPLSLLKQSAVSCAAAAGIMSYGGLYVIITYLPMWFQAVKDVSPLMSGVYYLPSVISTTLSTVGSGFLVSKYGQYTPFMIAGGALAAIAAGQMSTFVPSSGPELWVTYQLLNGIARGMMAQQPVTAMQANLSPELISIGTALVVFSQNFGASVFISLGQTTFENSLLTALGDIGDGVDVQKVADAGATDFRSAVPEGMVDAAVQAYNDGLISTFYLSAGASVVVFVLAWGFGFKSVKKTPDSESD</sequence>
<feature type="transmembrane region" description="Helical" evidence="7">
    <location>
        <begin position="410"/>
        <end position="431"/>
    </location>
</feature>
<dbReference type="Proteomes" id="UP001194746">
    <property type="component" value="Unassembled WGS sequence"/>
</dbReference>
<feature type="transmembrane region" description="Helical" evidence="7">
    <location>
        <begin position="203"/>
        <end position="223"/>
    </location>
</feature>
<keyword evidence="4 7" id="KW-1133">Transmembrane helix</keyword>
<comment type="similarity">
    <text evidence="2">Belongs to the major facilitator superfamily. TCR/Tet family.</text>
</comment>
<keyword evidence="5 7" id="KW-0472">Membrane</keyword>
<evidence type="ECO:0000256" key="1">
    <source>
        <dbReference type="ARBA" id="ARBA00004141"/>
    </source>
</evidence>
<protein>
    <recommendedName>
        <fullName evidence="8">Major facilitator superfamily (MFS) profile domain-containing protein</fullName>
    </recommendedName>
</protein>
<feature type="transmembrane region" description="Helical" evidence="7">
    <location>
        <begin position="306"/>
        <end position="325"/>
    </location>
</feature>